<dbReference type="GO" id="GO:0003824">
    <property type="term" value="F:catalytic activity"/>
    <property type="evidence" value="ECO:0007669"/>
    <property type="project" value="InterPro"/>
</dbReference>
<proteinExistence type="predicted"/>
<dbReference type="InterPro" id="IPR020845">
    <property type="entry name" value="AMP-binding_CS"/>
</dbReference>
<dbReference type="InterPro" id="IPR042099">
    <property type="entry name" value="ANL_N_sf"/>
</dbReference>
<dbReference type="GO" id="GO:0043041">
    <property type="term" value="P:amino acid activation for nonribosomal peptide biosynthetic process"/>
    <property type="evidence" value="ECO:0007669"/>
    <property type="project" value="TreeGrafter"/>
</dbReference>
<dbReference type="InterPro" id="IPR009081">
    <property type="entry name" value="PP-bd_ACP"/>
</dbReference>
<evidence type="ECO:0000256" key="2">
    <source>
        <dbReference type="ARBA" id="ARBA00022450"/>
    </source>
</evidence>
<comment type="cofactor">
    <cofactor evidence="1">
        <name>pantetheine 4'-phosphate</name>
        <dbReference type="ChEBI" id="CHEBI:47942"/>
    </cofactor>
</comment>
<dbReference type="GO" id="GO:0031177">
    <property type="term" value="F:phosphopantetheine binding"/>
    <property type="evidence" value="ECO:0007669"/>
    <property type="project" value="InterPro"/>
</dbReference>
<dbReference type="SUPFAM" id="SSF52777">
    <property type="entry name" value="CoA-dependent acyltransferases"/>
    <property type="match status" value="2"/>
</dbReference>
<keyword evidence="6" id="KW-1185">Reference proteome</keyword>
<gene>
    <name evidence="5" type="ORF">FDA94_11900</name>
</gene>
<dbReference type="InterPro" id="IPR045851">
    <property type="entry name" value="AMP-bd_C_sf"/>
</dbReference>
<name>A0A4U3MJX9_9ACTN</name>
<dbReference type="Gene3D" id="3.30.559.10">
    <property type="entry name" value="Chloramphenicol acetyltransferase-like domain"/>
    <property type="match status" value="1"/>
</dbReference>
<dbReference type="PROSITE" id="PS50075">
    <property type="entry name" value="CARRIER"/>
    <property type="match status" value="1"/>
</dbReference>
<dbReference type="SUPFAM" id="SSF56801">
    <property type="entry name" value="Acetyl-CoA synthetase-like"/>
    <property type="match status" value="1"/>
</dbReference>
<dbReference type="PANTHER" id="PTHR45527:SF1">
    <property type="entry name" value="FATTY ACID SYNTHASE"/>
    <property type="match status" value="1"/>
</dbReference>
<dbReference type="InterPro" id="IPR023213">
    <property type="entry name" value="CAT-like_dom_sf"/>
</dbReference>
<dbReference type="SUPFAM" id="SSF47336">
    <property type="entry name" value="ACP-like"/>
    <property type="match status" value="1"/>
</dbReference>
<protein>
    <submittedName>
        <fullName evidence="5">Peptide synthetase</fullName>
    </submittedName>
</protein>
<evidence type="ECO:0000256" key="3">
    <source>
        <dbReference type="ARBA" id="ARBA00022553"/>
    </source>
</evidence>
<dbReference type="GO" id="GO:0044550">
    <property type="term" value="P:secondary metabolite biosynthetic process"/>
    <property type="evidence" value="ECO:0007669"/>
    <property type="project" value="TreeGrafter"/>
</dbReference>
<dbReference type="InterPro" id="IPR036736">
    <property type="entry name" value="ACP-like_sf"/>
</dbReference>
<dbReference type="InterPro" id="IPR020806">
    <property type="entry name" value="PKS_PP-bd"/>
</dbReference>
<dbReference type="SMART" id="SM00823">
    <property type="entry name" value="PKS_PP"/>
    <property type="match status" value="1"/>
</dbReference>
<keyword evidence="3" id="KW-0597">Phosphoprotein</keyword>
<dbReference type="InterPro" id="IPR001242">
    <property type="entry name" value="Condensation_dom"/>
</dbReference>
<evidence type="ECO:0000313" key="6">
    <source>
        <dbReference type="Proteomes" id="UP000308705"/>
    </source>
</evidence>
<evidence type="ECO:0000256" key="1">
    <source>
        <dbReference type="ARBA" id="ARBA00001957"/>
    </source>
</evidence>
<dbReference type="InterPro" id="IPR006162">
    <property type="entry name" value="Ppantetheine_attach_site"/>
</dbReference>
<dbReference type="Gene3D" id="3.40.50.12780">
    <property type="entry name" value="N-terminal domain of ligase-like"/>
    <property type="match status" value="1"/>
</dbReference>
<reference evidence="5 6" key="1">
    <citation type="submission" date="2019-04" db="EMBL/GenBank/DDBJ databases">
        <title>Herbidospora sp. NEAU-GS14.nov., a novel actinomycete isolated from soil.</title>
        <authorList>
            <person name="Han L."/>
        </authorList>
    </citation>
    <scope>NUCLEOTIDE SEQUENCE [LARGE SCALE GENOMIC DNA]</scope>
    <source>
        <strain evidence="5 6">NEAU-GS14</strain>
    </source>
</reference>
<dbReference type="AlphaFoldDB" id="A0A4U3MJX9"/>
<keyword evidence="2" id="KW-0596">Phosphopantetheine</keyword>
<dbReference type="Proteomes" id="UP000308705">
    <property type="component" value="Unassembled WGS sequence"/>
</dbReference>
<dbReference type="Pfam" id="PF13193">
    <property type="entry name" value="AMP-binding_C"/>
    <property type="match status" value="1"/>
</dbReference>
<dbReference type="Gene3D" id="1.10.1200.10">
    <property type="entry name" value="ACP-like"/>
    <property type="match status" value="1"/>
</dbReference>
<sequence>MTATLPHLLRARAAEQPGRTALISTDGRELTFGEWDAGADSGAHALLGKGLQRGDRVGLLFENDRWLDFAIACMAVLRAGGVAVPLPVRQSAATLKVMTDDCAARWVLTETPSGAPSGAPSGSGVPDVGLSPDDPAQILYTSGTTGTPKGVMATHANLAWGHSEKPAFRAFGHSEHFVHAFPIGTNAGQMMLVNTLTAHPAAVVAGRFDAAEFCGLIERFRAGTVFVVPAMATELLDSGAWRGHDLSSVVLLSSSADALPPRVAAGLPEAFPKATIVNYYTSTEAVPAQTTMIVDPRRPDSVGRATARGDLMIADEQGTPLAPGEVGEVWLRAPAAQRTYYGDPGTSAKTFKNGWTRMGDLGRLDADGYLYLVGRESDVVKSGGLKISLPQVETAVREHPAVADAAVVGLPHPTMGQMIAAAVVRKPARIFLEALTSGGEVLTADGLRTFLHQRLARNEVPSRFVFVDALPRNELGKVVKAEVRALFAVAGPAGRPLESAEERALGRLWTGVLGVPATSADDDFFALGGDSLRAAQLAARVAERFGVPVEGTFAFDRPVLAEQAGQIRAAVATVSHAGGAAAEDGALSGVQAHWWRWMHASGERRHMPPVHVAVRVPGGLDLGVLGRAVAELVRRHDSLRTVFRDPGVGPVLASLDVPIAVHRRESEAEAALLAAERVRAPFDVENGPLLRVEVIELPQGCVLVVSVHHLVFDGGSATVLLRELGVLYSAFRHGAPSPLPPAVSYGDVVAWERLEWARHRPWWEATLEGAPASLERLPGRARDVRLYLADAHRFAVPDVRELARSRGATVSMTLAAAWALTLGAWARAPELVVATPVSGRSKPGFENAVGCLFRWNLITVPGTGALPDVVDHVRRESLAAAERQFHDWGHLHAAVPFPAYFRFESWGHPAHLPGVPSEEFDVPAGPIMEWTMPDDDPDLHPPEILISESHDGTLRGQLIYNRHAYEAAAIADLAADFVRRIT</sequence>
<dbReference type="InterPro" id="IPR000873">
    <property type="entry name" value="AMP-dep_synth/lig_dom"/>
</dbReference>
<feature type="domain" description="Carrier" evidence="4">
    <location>
        <begin position="496"/>
        <end position="571"/>
    </location>
</feature>
<dbReference type="Pfam" id="PF00501">
    <property type="entry name" value="AMP-binding"/>
    <property type="match status" value="1"/>
</dbReference>
<organism evidence="5 6">
    <name type="scientific">Herbidospora galbida</name>
    <dbReference type="NCBI Taxonomy" id="2575442"/>
    <lineage>
        <taxon>Bacteria</taxon>
        <taxon>Bacillati</taxon>
        <taxon>Actinomycetota</taxon>
        <taxon>Actinomycetes</taxon>
        <taxon>Streptosporangiales</taxon>
        <taxon>Streptosporangiaceae</taxon>
        <taxon>Herbidospora</taxon>
    </lineage>
</organism>
<evidence type="ECO:0000313" key="5">
    <source>
        <dbReference type="EMBL" id="TKK88784.1"/>
    </source>
</evidence>
<dbReference type="InterPro" id="IPR025110">
    <property type="entry name" value="AMP-bd_C"/>
</dbReference>
<dbReference type="Pfam" id="PF00550">
    <property type="entry name" value="PP-binding"/>
    <property type="match status" value="1"/>
</dbReference>
<dbReference type="PROSITE" id="PS00455">
    <property type="entry name" value="AMP_BINDING"/>
    <property type="match status" value="1"/>
</dbReference>
<dbReference type="RefSeq" id="WP_137247123.1">
    <property type="nucleotide sequence ID" value="NZ_SZQA01000009.1"/>
</dbReference>
<comment type="caution">
    <text evidence="5">The sequence shown here is derived from an EMBL/GenBank/DDBJ whole genome shotgun (WGS) entry which is preliminary data.</text>
</comment>
<dbReference type="EMBL" id="SZQA01000009">
    <property type="protein sequence ID" value="TKK88784.1"/>
    <property type="molecule type" value="Genomic_DNA"/>
</dbReference>
<dbReference type="OrthoDB" id="3501794at2"/>
<dbReference type="Pfam" id="PF00668">
    <property type="entry name" value="Condensation"/>
    <property type="match status" value="1"/>
</dbReference>
<dbReference type="PROSITE" id="PS00012">
    <property type="entry name" value="PHOSPHOPANTETHEINE"/>
    <property type="match status" value="1"/>
</dbReference>
<dbReference type="Gene3D" id="3.30.300.30">
    <property type="match status" value="1"/>
</dbReference>
<dbReference type="GO" id="GO:0008610">
    <property type="term" value="P:lipid biosynthetic process"/>
    <property type="evidence" value="ECO:0007669"/>
    <property type="project" value="UniProtKB-ARBA"/>
</dbReference>
<evidence type="ECO:0000259" key="4">
    <source>
        <dbReference type="PROSITE" id="PS50075"/>
    </source>
</evidence>
<dbReference type="Gene3D" id="3.30.559.30">
    <property type="entry name" value="Nonribosomal peptide synthetase, condensation domain"/>
    <property type="match status" value="1"/>
</dbReference>
<dbReference type="GO" id="GO:0005737">
    <property type="term" value="C:cytoplasm"/>
    <property type="evidence" value="ECO:0007669"/>
    <property type="project" value="TreeGrafter"/>
</dbReference>
<dbReference type="PANTHER" id="PTHR45527">
    <property type="entry name" value="NONRIBOSOMAL PEPTIDE SYNTHETASE"/>
    <property type="match status" value="1"/>
</dbReference>
<accession>A0A4U3MJX9</accession>